<dbReference type="GeneTree" id="ENSGT00530000064194"/>
<organism evidence="7 8">
    <name type="scientific">Lepisosteus oculatus</name>
    <name type="common">Spotted gar</name>
    <dbReference type="NCBI Taxonomy" id="7918"/>
    <lineage>
        <taxon>Eukaryota</taxon>
        <taxon>Metazoa</taxon>
        <taxon>Chordata</taxon>
        <taxon>Craniata</taxon>
        <taxon>Vertebrata</taxon>
        <taxon>Euteleostomi</taxon>
        <taxon>Actinopterygii</taxon>
        <taxon>Neopterygii</taxon>
        <taxon>Holostei</taxon>
        <taxon>Semionotiformes</taxon>
        <taxon>Lepisosteidae</taxon>
        <taxon>Lepisosteus</taxon>
    </lineage>
</organism>
<dbReference type="Bgee" id="ENSLOCG00000004058">
    <property type="expression patterns" value="Expressed in pharyngeal gill and 13 other cell types or tissues"/>
</dbReference>
<dbReference type="Proteomes" id="UP000018468">
    <property type="component" value="Linkage group LG21"/>
</dbReference>
<reference evidence="7" key="2">
    <citation type="submission" date="2025-08" db="UniProtKB">
        <authorList>
            <consortium name="Ensembl"/>
        </authorList>
    </citation>
    <scope>IDENTIFICATION</scope>
</reference>
<dbReference type="InterPro" id="IPR045214">
    <property type="entry name" value="Surf1/Surf4"/>
</dbReference>
<dbReference type="Pfam" id="PF02104">
    <property type="entry name" value="SURF1"/>
    <property type="match status" value="1"/>
</dbReference>
<dbReference type="InParanoid" id="W5M8Y9"/>
<comment type="subcellular location">
    <subcellularLocation>
        <location evidence="1">Membrane</location>
    </subcellularLocation>
    <subcellularLocation>
        <location evidence="6">Mitochondrion inner membrane</location>
        <topology evidence="6">Multi-pass membrane protein</topology>
    </subcellularLocation>
</comment>
<accession>W5M8Y9</accession>
<evidence type="ECO:0000256" key="5">
    <source>
        <dbReference type="ARBA" id="ARBA00023136"/>
    </source>
</evidence>
<comment type="similarity">
    <text evidence="2 6">Belongs to the SURF1 family.</text>
</comment>
<keyword evidence="4" id="KW-1133">Transmembrane helix</keyword>
<dbReference type="HOGENOM" id="CLU_1547046_0_0_1"/>
<evidence type="ECO:0000313" key="7">
    <source>
        <dbReference type="Ensembl" id="ENSLOCP00000004848.1"/>
    </source>
</evidence>
<dbReference type="AlphaFoldDB" id="W5M8Y9"/>
<comment type="function">
    <text evidence="6">Probably involved in the biogenesis of the COX complex.</text>
</comment>
<dbReference type="EMBL" id="AHAT01025370">
    <property type="status" value="NOT_ANNOTATED_CDS"/>
    <property type="molecule type" value="Genomic_DNA"/>
</dbReference>
<evidence type="ECO:0000313" key="8">
    <source>
        <dbReference type="Proteomes" id="UP000018468"/>
    </source>
</evidence>
<evidence type="ECO:0000256" key="6">
    <source>
        <dbReference type="RuleBase" id="RU363076"/>
    </source>
</evidence>
<keyword evidence="6" id="KW-0496">Mitochondrion</keyword>
<dbReference type="PROSITE" id="PS50895">
    <property type="entry name" value="SURF1"/>
    <property type="match status" value="1"/>
</dbReference>
<evidence type="ECO:0000256" key="3">
    <source>
        <dbReference type="ARBA" id="ARBA00022692"/>
    </source>
</evidence>
<name>W5M8Y9_LEPOC</name>
<dbReference type="Ensembl" id="ENSLOCT00000004856.1">
    <property type="protein sequence ID" value="ENSLOCP00000004848.1"/>
    <property type="gene ID" value="ENSLOCG00000004058.1"/>
</dbReference>
<keyword evidence="8" id="KW-1185">Reference proteome</keyword>
<dbReference type="GO" id="GO:0005743">
    <property type="term" value="C:mitochondrial inner membrane"/>
    <property type="evidence" value="ECO:0007669"/>
    <property type="project" value="UniProtKB-SubCell"/>
</dbReference>
<protein>
    <recommendedName>
        <fullName evidence="6">SURF1-like protein</fullName>
    </recommendedName>
</protein>
<keyword evidence="3" id="KW-0812">Transmembrane</keyword>
<keyword evidence="6" id="KW-0999">Mitochondrion inner membrane</keyword>
<dbReference type="PANTHER" id="PTHR23427:SF2">
    <property type="entry name" value="SURFEIT LOCUS PROTEIN 1"/>
    <property type="match status" value="1"/>
</dbReference>
<sequence length="173" mass="19701">MYCSLLFRQRIVRVRFLSCSYQEGSLGRNVRPYSQSSPTAAETEKGNDTLLKWFLLLIPATTFGLGTWQVQRRKWKLKLIEDLQSRTAAEPIDLPLDPLELKALEYQRVKARGRFDHSRELYVLPRSPVDPEREAQEAGRIMSSGGSGANVITPFHCSDLGYIAPIRLLKTSF</sequence>
<dbReference type="CDD" id="cd06662">
    <property type="entry name" value="SURF1"/>
    <property type="match status" value="1"/>
</dbReference>
<evidence type="ECO:0000256" key="4">
    <source>
        <dbReference type="ARBA" id="ARBA00022989"/>
    </source>
</evidence>
<evidence type="ECO:0000256" key="1">
    <source>
        <dbReference type="ARBA" id="ARBA00004370"/>
    </source>
</evidence>
<reference evidence="7" key="3">
    <citation type="submission" date="2025-09" db="UniProtKB">
        <authorList>
            <consortium name="Ensembl"/>
        </authorList>
    </citation>
    <scope>IDENTIFICATION</scope>
</reference>
<proteinExistence type="inferred from homology"/>
<dbReference type="PANTHER" id="PTHR23427">
    <property type="entry name" value="SURFEIT LOCUS PROTEIN"/>
    <property type="match status" value="1"/>
</dbReference>
<dbReference type="InterPro" id="IPR002994">
    <property type="entry name" value="Surf1/Shy1"/>
</dbReference>
<dbReference type="eggNOG" id="KOG1563">
    <property type="taxonomic scope" value="Eukaryota"/>
</dbReference>
<evidence type="ECO:0000256" key="2">
    <source>
        <dbReference type="ARBA" id="ARBA00007165"/>
    </source>
</evidence>
<keyword evidence="5" id="KW-0472">Membrane</keyword>
<dbReference type="STRING" id="7918.ENSLOCP00000004848"/>
<reference evidence="8" key="1">
    <citation type="submission" date="2011-12" db="EMBL/GenBank/DDBJ databases">
        <title>The Draft Genome of Lepisosteus oculatus.</title>
        <authorList>
            <consortium name="The Broad Institute Genome Assembly &amp; Analysis Group"/>
            <consortium name="Computational R&amp;D Group"/>
            <consortium name="and Sequencing Platform"/>
            <person name="Di Palma F."/>
            <person name="Alfoldi J."/>
            <person name="Johnson J."/>
            <person name="Berlin A."/>
            <person name="Gnerre S."/>
            <person name="Jaffe D."/>
            <person name="MacCallum I."/>
            <person name="Young S."/>
            <person name="Walker B.J."/>
            <person name="Lander E.S."/>
            <person name="Lindblad-Toh K."/>
        </authorList>
    </citation>
    <scope>NUCLEOTIDE SEQUENCE [LARGE SCALE GENOMIC DNA]</scope>
</reference>